<evidence type="ECO:0000313" key="3">
    <source>
        <dbReference type="EMBL" id="KAK0590383.1"/>
    </source>
</evidence>
<dbReference type="InterPro" id="IPR002182">
    <property type="entry name" value="NB-ARC"/>
</dbReference>
<protein>
    <recommendedName>
        <fullName evidence="2">NB-ARC domain-containing protein</fullName>
    </recommendedName>
</protein>
<dbReference type="InterPro" id="IPR027417">
    <property type="entry name" value="P-loop_NTPase"/>
</dbReference>
<feature type="domain" description="NB-ARC" evidence="2">
    <location>
        <begin position="2"/>
        <end position="76"/>
    </location>
</feature>
<comment type="caution">
    <text evidence="3">The sequence shown here is derived from an EMBL/GenBank/DDBJ whole genome shotgun (WGS) entry which is preliminary data.</text>
</comment>
<dbReference type="Pfam" id="PF00931">
    <property type="entry name" value="NB-ARC"/>
    <property type="match status" value="1"/>
</dbReference>
<evidence type="ECO:0000259" key="2">
    <source>
        <dbReference type="Pfam" id="PF00931"/>
    </source>
</evidence>
<reference evidence="3" key="1">
    <citation type="journal article" date="2022" name="Plant J.">
        <title>Strategies of tolerance reflected in two North American maple genomes.</title>
        <authorList>
            <person name="McEvoy S.L."/>
            <person name="Sezen U.U."/>
            <person name="Trouern-Trend A."/>
            <person name="McMahon S.M."/>
            <person name="Schaberg P.G."/>
            <person name="Yang J."/>
            <person name="Wegrzyn J.L."/>
            <person name="Swenson N.G."/>
        </authorList>
    </citation>
    <scope>NUCLEOTIDE SEQUENCE</scope>
    <source>
        <strain evidence="3">NS2018</strain>
    </source>
</reference>
<reference evidence="3" key="2">
    <citation type="submission" date="2023-06" db="EMBL/GenBank/DDBJ databases">
        <authorList>
            <person name="Swenson N.G."/>
            <person name="Wegrzyn J.L."/>
            <person name="Mcevoy S.L."/>
        </authorList>
    </citation>
    <scope>NUCLEOTIDE SEQUENCE</scope>
    <source>
        <strain evidence="3">NS2018</strain>
        <tissue evidence="3">Leaf</tissue>
    </source>
</reference>
<dbReference type="PANTHER" id="PTHR36766">
    <property type="entry name" value="PLANT BROAD-SPECTRUM MILDEW RESISTANCE PROTEIN RPW8"/>
    <property type="match status" value="1"/>
</dbReference>
<evidence type="ECO:0000256" key="1">
    <source>
        <dbReference type="ARBA" id="ARBA00022821"/>
    </source>
</evidence>
<dbReference type="PANTHER" id="PTHR36766:SF63">
    <property type="entry name" value="NB-ARC DOMAIN-CONTAINING PROTEIN"/>
    <property type="match status" value="1"/>
</dbReference>
<gene>
    <name evidence="3" type="ORF">LWI29_026307</name>
</gene>
<dbReference type="AlphaFoldDB" id="A0AA39VTP5"/>
<organism evidence="3 4">
    <name type="scientific">Acer saccharum</name>
    <name type="common">Sugar maple</name>
    <dbReference type="NCBI Taxonomy" id="4024"/>
    <lineage>
        <taxon>Eukaryota</taxon>
        <taxon>Viridiplantae</taxon>
        <taxon>Streptophyta</taxon>
        <taxon>Embryophyta</taxon>
        <taxon>Tracheophyta</taxon>
        <taxon>Spermatophyta</taxon>
        <taxon>Magnoliopsida</taxon>
        <taxon>eudicotyledons</taxon>
        <taxon>Gunneridae</taxon>
        <taxon>Pentapetalae</taxon>
        <taxon>rosids</taxon>
        <taxon>malvids</taxon>
        <taxon>Sapindales</taxon>
        <taxon>Sapindaceae</taxon>
        <taxon>Hippocastanoideae</taxon>
        <taxon>Acereae</taxon>
        <taxon>Acer</taxon>
    </lineage>
</organism>
<dbReference type="GO" id="GO:0043531">
    <property type="term" value="F:ADP binding"/>
    <property type="evidence" value="ECO:0007669"/>
    <property type="project" value="InterPro"/>
</dbReference>
<dbReference type="Gene3D" id="1.10.8.430">
    <property type="entry name" value="Helical domain of apoptotic protease-activating factors"/>
    <property type="match status" value="1"/>
</dbReference>
<keyword evidence="1" id="KW-0611">Plant defense</keyword>
<evidence type="ECO:0000313" key="4">
    <source>
        <dbReference type="Proteomes" id="UP001168877"/>
    </source>
</evidence>
<keyword evidence="4" id="KW-1185">Reference proteome</keyword>
<dbReference type="Proteomes" id="UP001168877">
    <property type="component" value="Unassembled WGS sequence"/>
</dbReference>
<dbReference type="GO" id="GO:0006952">
    <property type="term" value="P:defense response"/>
    <property type="evidence" value="ECO:0007669"/>
    <property type="project" value="UniProtKB-KW"/>
</dbReference>
<dbReference type="SUPFAM" id="SSF52540">
    <property type="entry name" value="P-loop containing nucleoside triphosphate hydrolases"/>
    <property type="match status" value="1"/>
</dbReference>
<dbReference type="EMBL" id="JAUESC010000381">
    <property type="protein sequence ID" value="KAK0590383.1"/>
    <property type="molecule type" value="Genomic_DNA"/>
</dbReference>
<sequence>MRYLIVLDDVWHINEWDAIKYALPTNDYGSQVMLTTRNADLAFSSRIESEGRVYNLEPLKQEESWTLFCRKTFYGNSCPPHLEEICRYILKKCEGLPLAIVAIGRVLATKDK</sequence>
<dbReference type="Gene3D" id="3.40.50.300">
    <property type="entry name" value="P-loop containing nucleotide triphosphate hydrolases"/>
    <property type="match status" value="1"/>
</dbReference>
<dbReference type="InterPro" id="IPR042197">
    <property type="entry name" value="Apaf_helical"/>
</dbReference>
<name>A0AA39VTP5_ACESA</name>
<accession>A0AA39VTP5</accession>
<proteinExistence type="predicted"/>